<reference evidence="2 3" key="1">
    <citation type="submission" date="2023-10" db="EMBL/GenBank/DDBJ databases">
        <title>Genome-Wide Identification Analysis in wild type Solanum Pinnatisectum Reveals Some Genes Defensing Phytophthora Infestans.</title>
        <authorList>
            <person name="Sun C."/>
        </authorList>
    </citation>
    <scope>NUCLEOTIDE SEQUENCE [LARGE SCALE GENOMIC DNA]</scope>
    <source>
        <strain evidence="2">LQN</strain>
        <tissue evidence="2">Leaf</tissue>
    </source>
</reference>
<sequence length="188" mass="21536">MSTTRVNVEQRTSISKNRSYNATTSKLNKLEDNSFHVHPCFDEKEDNAPFHQGDEMNQYTLTGDARPAKTSIPVPPNFYPMEDDDTLFQEVEVTLDAQRSDNLQKSPFESRKAKKVFEVAQGSKETKTIIFAGSFEYRKAKKVVEVVQDVEGIETSPENLRVTRLHCEKTKLFILPYQAILTINKIFI</sequence>
<feature type="region of interest" description="Disordered" evidence="1">
    <location>
        <begin position="1"/>
        <end position="20"/>
    </location>
</feature>
<accession>A0AAV9MHC5</accession>
<name>A0AAV9MHC5_9SOLN</name>
<gene>
    <name evidence="2" type="ORF">R3W88_001168</name>
</gene>
<protein>
    <submittedName>
        <fullName evidence="2">Uncharacterized protein</fullName>
    </submittedName>
</protein>
<evidence type="ECO:0000256" key="1">
    <source>
        <dbReference type="SAM" id="MobiDB-lite"/>
    </source>
</evidence>
<dbReference type="AlphaFoldDB" id="A0AAV9MHC5"/>
<comment type="caution">
    <text evidence="2">The sequence shown here is derived from an EMBL/GenBank/DDBJ whole genome shotgun (WGS) entry which is preliminary data.</text>
</comment>
<evidence type="ECO:0000313" key="2">
    <source>
        <dbReference type="EMBL" id="KAK4737471.1"/>
    </source>
</evidence>
<evidence type="ECO:0000313" key="3">
    <source>
        <dbReference type="Proteomes" id="UP001311915"/>
    </source>
</evidence>
<keyword evidence="3" id="KW-1185">Reference proteome</keyword>
<proteinExistence type="predicted"/>
<dbReference type="Proteomes" id="UP001311915">
    <property type="component" value="Unassembled WGS sequence"/>
</dbReference>
<organism evidence="2 3">
    <name type="scientific">Solanum pinnatisectum</name>
    <name type="common">tansyleaf nightshade</name>
    <dbReference type="NCBI Taxonomy" id="50273"/>
    <lineage>
        <taxon>Eukaryota</taxon>
        <taxon>Viridiplantae</taxon>
        <taxon>Streptophyta</taxon>
        <taxon>Embryophyta</taxon>
        <taxon>Tracheophyta</taxon>
        <taxon>Spermatophyta</taxon>
        <taxon>Magnoliopsida</taxon>
        <taxon>eudicotyledons</taxon>
        <taxon>Gunneridae</taxon>
        <taxon>Pentapetalae</taxon>
        <taxon>asterids</taxon>
        <taxon>lamiids</taxon>
        <taxon>Solanales</taxon>
        <taxon>Solanaceae</taxon>
        <taxon>Solanoideae</taxon>
        <taxon>Solaneae</taxon>
        <taxon>Solanum</taxon>
    </lineage>
</organism>
<dbReference type="EMBL" id="JAWPEI010000001">
    <property type="protein sequence ID" value="KAK4737471.1"/>
    <property type="molecule type" value="Genomic_DNA"/>
</dbReference>